<proteinExistence type="predicted"/>
<dbReference type="EMBL" id="LAZR01003901">
    <property type="protein sequence ID" value="KKN13632.1"/>
    <property type="molecule type" value="Genomic_DNA"/>
</dbReference>
<evidence type="ECO:0000313" key="1">
    <source>
        <dbReference type="EMBL" id="KKN13632.1"/>
    </source>
</evidence>
<accession>A0A0F9NNI5</accession>
<comment type="caution">
    <text evidence="1">The sequence shown here is derived from an EMBL/GenBank/DDBJ whole genome shotgun (WGS) entry which is preliminary data.</text>
</comment>
<organism evidence="1">
    <name type="scientific">marine sediment metagenome</name>
    <dbReference type="NCBI Taxonomy" id="412755"/>
    <lineage>
        <taxon>unclassified sequences</taxon>
        <taxon>metagenomes</taxon>
        <taxon>ecological metagenomes</taxon>
    </lineage>
</organism>
<name>A0A0F9NNI5_9ZZZZ</name>
<gene>
    <name evidence="1" type="ORF">LCGC14_1004400</name>
</gene>
<dbReference type="AlphaFoldDB" id="A0A0F9NNI5"/>
<sequence>MTVNYYLYDKKAFKNLYNEYKDKPMNKQKFFNETIDFLIQKMRD</sequence>
<protein>
    <submittedName>
        <fullName evidence="1">Uncharacterized protein</fullName>
    </submittedName>
</protein>
<reference evidence="1" key="1">
    <citation type="journal article" date="2015" name="Nature">
        <title>Complex archaea that bridge the gap between prokaryotes and eukaryotes.</title>
        <authorList>
            <person name="Spang A."/>
            <person name="Saw J.H."/>
            <person name="Jorgensen S.L."/>
            <person name="Zaremba-Niedzwiedzka K."/>
            <person name="Martijn J."/>
            <person name="Lind A.E."/>
            <person name="van Eijk R."/>
            <person name="Schleper C."/>
            <person name="Guy L."/>
            <person name="Ettema T.J."/>
        </authorList>
    </citation>
    <scope>NUCLEOTIDE SEQUENCE</scope>
</reference>